<dbReference type="PRINTS" id="PR00369">
    <property type="entry name" value="FLAVODOXIN"/>
</dbReference>
<dbReference type="InterPro" id="IPR008254">
    <property type="entry name" value="Flavodoxin/NO_synth"/>
</dbReference>
<dbReference type="GO" id="GO:0005829">
    <property type="term" value="C:cytosol"/>
    <property type="evidence" value="ECO:0007669"/>
    <property type="project" value="TreeGrafter"/>
</dbReference>
<feature type="binding site" evidence="12">
    <location>
        <begin position="399"/>
        <end position="402"/>
    </location>
    <ligand>
        <name>FAD</name>
        <dbReference type="ChEBI" id="CHEBI:57692"/>
    </ligand>
</feature>
<dbReference type="Gene3D" id="2.40.30.10">
    <property type="entry name" value="Translation factors"/>
    <property type="match status" value="1"/>
</dbReference>
<feature type="binding site" evidence="12">
    <location>
        <begin position="384"/>
        <end position="386"/>
    </location>
    <ligand>
        <name>FAD</name>
        <dbReference type="ChEBI" id="CHEBI:57692"/>
    </ligand>
</feature>
<evidence type="ECO:0000256" key="2">
    <source>
        <dbReference type="ARBA" id="ARBA00022448"/>
    </source>
</evidence>
<dbReference type="Gene3D" id="3.40.50.80">
    <property type="entry name" value="Nucleotide-binding domain of ferredoxin-NADP reductase (FNR) module"/>
    <property type="match status" value="1"/>
</dbReference>
<keyword evidence="10" id="KW-0198">Cysteine biosynthesis</keyword>
<evidence type="ECO:0000256" key="9">
    <source>
        <dbReference type="ARBA" id="ARBA00023002"/>
    </source>
</evidence>
<evidence type="ECO:0000256" key="5">
    <source>
        <dbReference type="ARBA" id="ARBA00022643"/>
    </source>
</evidence>
<protein>
    <recommendedName>
        <fullName evidence="1">assimilatory sulfite reductase (NADPH)</fullName>
        <ecNumber evidence="1">1.8.1.2</ecNumber>
    </recommendedName>
</protein>
<reference evidence="15 16" key="1">
    <citation type="submission" date="2019-02" db="EMBL/GenBank/DDBJ databases">
        <title>Prokaryotic population dynamics and viral predation in marine succession experiment using metagenomics: the confinement effect.</title>
        <authorList>
            <person name="Haro-Moreno J.M."/>
            <person name="Rodriguez-Valera F."/>
            <person name="Lopez-Perez M."/>
        </authorList>
    </citation>
    <scope>NUCLEOTIDE SEQUENCE [LARGE SCALE GENOMIC DNA]</scope>
    <source>
        <strain evidence="15">MED-G169</strain>
    </source>
</reference>
<dbReference type="Proteomes" id="UP000318148">
    <property type="component" value="Unassembled WGS sequence"/>
</dbReference>
<evidence type="ECO:0000256" key="12">
    <source>
        <dbReference type="PIRSR" id="PIRSR000207-1"/>
    </source>
</evidence>
<evidence type="ECO:0000256" key="11">
    <source>
        <dbReference type="ARBA" id="ARBA00052219"/>
    </source>
</evidence>
<evidence type="ECO:0000256" key="7">
    <source>
        <dbReference type="ARBA" id="ARBA00022857"/>
    </source>
</evidence>
<keyword evidence="9" id="KW-0560">Oxidoreductase</keyword>
<dbReference type="InterPro" id="IPR039261">
    <property type="entry name" value="FNR_nucleotide-bd"/>
</dbReference>
<name>A0A520LMM1_9GAMM</name>
<feature type="domain" description="Flavodoxin-like" evidence="13">
    <location>
        <begin position="49"/>
        <end position="187"/>
    </location>
</feature>
<evidence type="ECO:0000256" key="3">
    <source>
        <dbReference type="ARBA" id="ARBA00022605"/>
    </source>
</evidence>
<feature type="binding site" evidence="12">
    <location>
        <begin position="138"/>
        <end position="147"/>
    </location>
    <ligand>
        <name>FMN</name>
        <dbReference type="ChEBI" id="CHEBI:58210"/>
    </ligand>
</feature>
<dbReference type="PIRSF" id="PIRSF000207">
    <property type="entry name" value="SiR-FP_CysJ"/>
    <property type="match status" value="1"/>
</dbReference>
<proteinExistence type="predicted"/>
<dbReference type="EC" id="1.8.1.2" evidence="1"/>
<comment type="cofactor">
    <cofactor evidence="12">
        <name>FMN</name>
        <dbReference type="ChEBI" id="CHEBI:58210"/>
    </cofactor>
    <text evidence="12">Binds 1 FMN per subunit.</text>
</comment>
<keyword evidence="5 12" id="KW-0288">FMN</keyword>
<feature type="binding site" evidence="12">
    <location>
        <position position="541"/>
    </location>
    <ligand>
        <name>NADP(+)</name>
        <dbReference type="ChEBI" id="CHEBI:58349"/>
    </ligand>
</feature>
<dbReference type="GO" id="GO:0004783">
    <property type="term" value="F:sulfite reductase (NADPH) activity"/>
    <property type="evidence" value="ECO:0007669"/>
    <property type="project" value="UniProtKB-EC"/>
</dbReference>
<dbReference type="InterPro" id="IPR023173">
    <property type="entry name" value="NADPH_Cyt_P450_Rdtase_alpha"/>
</dbReference>
<dbReference type="InterPro" id="IPR029039">
    <property type="entry name" value="Flavoprotein-like_sf"/>
</dbReference>
<dbReference type="GO" id="GO:0019344">
    <property type="term" value="P:cysteine biosynthetic process"/>
    <property type="evidence" value="ECO:0007669"/>
    <property type="project" value="UniProtKB-KW"/>
</dbReference>
<evidence type="ECO:0000313" key="15">
    <source>
        <dbReference type="EMBL" id="RZO07155.1"/>
    </source>
</evidence>
<feature type="binding site" evidence="12">
    <location>
        <begin position="366"/>
        <end position="369"/>
    </location>
    <ligand>
        <name>FAD</name>
        <dbReference type="ChEBI" id="CHEBI:57692"/>
    </ligand>
</feature>
<keyword evidence="7 12" id="KW-0521">NADP</keyword>
<dbReference type="PRINTS" id="PR00371">
    <property type="entry name" value="FPNCR"/>
</dbReference>
<evidence type="ECO:0000256" key="4">
    <source>
        <dbReference type="ARBA" id="ARBA00022630"/>
    </source>
</evidence>
<dbReference type="Pfam" id="PF00258">
    <property type="entry name" value="Flavodoxin_1"/>
    <property type="match status" value="1"/>
</dbReference>
<sequence length="579" mass="65118">MKTPKFPKDAPFSDDQKSWLSGFLAGIQAAQTSLDETAELADKDPNKLLNILYGTQTGNAETLASETADAARNFGIEAKVQGLDEVDISNFANMKNVIFTIATYGEGDMPDNAELFWKDLSNSDMPKLPNMKFGVLALGDTGYDEFCQAGKLIDMRLEQLGASRIIKRQDCDVDYEEVASSWINNIMPMLGSSSNSSELPLDVKAKKNSWNRKNPFSAVLSTNKLLSKSGSGKEIRHFEVDISDSGIQYEAGDVINIIPVNAPDLVQSIITRLGVKSSFIPENKNQSIESLFTSSYEISTPSKNLVAYIEDKIGDKELTSVVKSANKDMLSEYLWGKDILDLLTIDPNYQFNIDDILSNLKSLQHRAYSISSSPKKYPDSIHMTISAVRWNNNDRTHLGVCSSYLSDRVIESKSVKMFVSPNKSFRVPEDGQTPMIMVGPGTGIAPFRAFLDEREMSKAKGENWLFFGDQTRQFDFAYEEEFLEKKNSGLLTKLDLAFSRDQEEKVYVQDRMRESSKEFFMWLERGAHFYVCGDATKMAKDVDSALRDIISTEGNMTSEKADLYVNNLKRERRYLRDVY</sequence>
<dbReference type="PANTHER" id="PTHR19384">
    <property type="entry name" value="NITRIC OXIDE SYNTHASE-RELATED"/>
    <property type="match status" value="1"/>
</dbReference>
<dbReference type="PANTHER" id="PTHR19384:SF128">
    <property type="entry name" value="NADPH OXIDOREDUCTASE A"/>
    <property type="match status" value="1"/>
</dbReference>
<dbReference type="InterPro" id="IPR001433">
    <property type="entry name" value="OxRdtase_FAD/NAD-bd"/>
</dbReference>
<evidence type="ECO:0000256" key="10">
    <source>
        <dbReference type="ARBA" id="ARBA00023192"/>
    </source>
</evidence>
<comment type="cofactor">
    <cofactor evidence="12">
        <name>FAD</name>
        <dbReference type="ChEBI" id="CHEBI:57692"/>
    </cofactor>
    <text evidence="12">Binds 1 FAD per subunit.</text>
</comment>
<dbReference type="PROSITE" id="PS51384">
    <property type="entry name" value="FAD_FR"/>
    <property type="match status" value="1"/>
</dbReference>
<organism evidence="15 16">
    <name type="scientific">SAR92 clade bacterium</name>
    <dbReference type="NCBI Taxonomy" id="2315479"/>
    <lineage>
        <taxon>Bacteria</taxon>
        <taxon>Pseudomonadati</taxon>
        <taxon>Pseudomonadota</taxon>
        <taxon>Gammaproteobacteria</taxon>
        <taxon>Cellvibrionales</taxon>
        <taxon>Porticoccaceae</taxon>
        <taxon>SAR92 clade</taxon>
    </lineage>
</organism>
<evidence type="ECO:0000256" key="6">
    <source>
        <dbReference type="ARBA" id="ARBA00022827"/>
    </source>
</evidence>
<keyword evidence="6 12" id="KW-0274">FAD</keyword>
<dbReference type="InterPro" id="IPR001709">
    <property type="entry name" value="Flavoprot_Pyr_Nucl_cyt_Rdtase"/>
</dbReference>
<keyword evidence="8" id="KW-0249">Electron transport</keyword>
<keyword evidence="2" id="KW-0813">Transport</keyword>
<evidence type="ECO:0000256" key="8">
    <source>
        <dbReference type="ARBA" id="ARBA00022982"/>
    </source>
</evidence>
<dbReference type="InterPro" id="IPR017927">
    <property type="entry name" value="FAD-bd_FR_type"/>
</dbReference>
<dbReference type="GO" id="GO:0010181">
    <property type="term" value="F:FMN binding"/>
    <property type="evidence" value="ECO:0007669"/>
    <property type="project" value="InterPro"/>
</dbReference>
<keyword evidence="3" id="KW-0028">Amino-acid biosynthesis</keyword>
<dbReference type="CDD" id="cd06199">
    <property type="entry name" value="SiR"/>
    <property type="match status" value="1"/>
</dbReference>
<evidence type="ECO:0000259" key="13">
    <source>
        <dbReference type="PROSITE" id="PS50902"/>
    </source>
</evidence>
<dbReference type="SUPFAM" id="SSF52343">
    <property type="entry name" value="Ferredoxin reductase-like, C-terminal NADP-linked domain"/>
    <property type="match status" value="1"/>
</dbReference>
<dbReference type="InterPro" id="IPR010199">
    <property type="entry name" value="CysJ"/>
</dbReference>
<dbReference type="Gene3D" id="1.20.990.10">
    <property type="entry name" value="NADPH-cytochrome p450 Reductase, Chain A, domain 3"/>
    <property type="match status" value="1"/>
</dbReference>
<feature type="binding site" evidence="12">
    <location>
        <begin position="505"/>
        <end position="509"/>
    </location>
    <ligand>
        <name>NADP(+)</name>
        <dbReference type="ChEBI" id="CHEBI:58349"/>
    </ligand>
</feature>
<dbReference type="Pfam" id="PF00667">
    <property type="entry name" value="FAD_binding_1"/>
    <property type="match status" value="1"/>
</dbReference>
<keyword evidence="4" id="KW-0285">Flavoprotein</keyword>
<feature type="binding site" evidence="12">
    <location>
        <begin position="499"/>
        <end position="500"/>
    </location>
    <ligand>
        <name>NADP(+)</name>
        <dbReference type="ChEBI" id="CHEBI:58349"/>
    </ligand>
</feature>
<dbReference type="InterPro" id="IPR003097">
    <property type="entry name" value="CysJ-like_FAD-binding"/>
</dbReference>
<dbReference type="SUPFAM" id="SSF52218">
    <property type="entry name" value="Flavoproteins"/>
    <property type="match status" value="1"/>
</dbReference>
<dbReference type="EMBL" id="SHBO01000015">
    <property type="protein sequence ID" value="RZO07155.1"/>
    <property type="molecule type" value="Genomic_DNA"/>
</dbReference>
<evidence type="ECO:0000259" key="14">
    <source>
        <dbReference type="PROSITE" id="PS51384"/>
    </source>
</evidence>
<feature type="domain" description="FAD-binding FR-type" evidence="14">
    <location>
        <begin position="213"/>
        <end position="428"/>
    </location>
</feature>
<dbReference type="GO" id="GO:0050660">
    <property type="term" value="F:flavin adenine dinucleotide binding"/>
    <property type="evidence" value="ECO:0007669"/>
    <property type="project" value="InterPro"/>
</dbReference>
<dbReference type="InterPro" id="IPR001094">
    <property type="entry name" value="Flavdoxin-like"/>
</dbReference>
<gene>
    <name evidence="15" type="ORF">EVB02_01880</name>
</gene>
<accession>A0A520LMM1</accession>
<dbReference type="PROSITE" id="PS50902">
    <property type="entry name" value="FLAVODOXIN_LIKE"/>
    <property type="match status" value="1"/>
</dbReference>
<evidence type="ECO:0000256" key="1">
    <source>
        <dbReference type="ARBA" id="ARBA00012604"/>
    </source>
</evidence>
<dbReference type="SUPFAM" id="SSF63380">
    <property type="entry name" value="Riboflavin synthase domain-like"/>
    <property type="match status" value="1"/>
</dbReference>
<dbReference type="AlphaFoldDB" id="A0A520LMM1"/>
<feature type="binding site" evidence="12">
    <location>
        <position position="579"/>
    </location>
    <ligand>
        <name>FAD</name>
        <dbReference type="ChEBI" id="CHEBI:57692"/>
    </ligand>
</feature>
<dbReference type="FunFam" id="3.40.50.80:FF:000001">
    <property type="entry name" value="NADPH--cytochrome P450 reductase 1"/>
    <property type="match status" value="1"/>
</dbReference>
<dbReference type="Gene3D" id="3.40.50.360">
    <property type="match status" value="1"/>
</dbReference>
<evidence type="ECO:0000313" key="16">
    <source>
        <dbReference type="Proteomes" id="UP000318148"/>
    </source>
</evidence>
<comment type="caution">
    <text evidence="15">The sequence shown here is derived from an EMBL/GenBank/DDBJ whole genome shotgun (WGS) entry which is preliminary data.</text>
</comment>
<dbReference type="InterPro" id="IPR017938">
    <property type="entry name" value="Riboflavin_synthase-like_b-brl"/>
</dbReference>
<comment type="catalytic activity">
    <reaction evidence="11">
        <text>hydrogen sulfide + 3 NADP(+) + 3 H2O = sulfite + 3 NADPH + 4 H(+)</text>
        <dbReference type="Rhea" id="RHEA:13801"/>
        <dbReference type="ChEBI" id="CHEBI:15377"/>
        <dbReference type="ChEBI" id="CHEBI:15378"/>
        <dbReference type="ChEBI" id="CHEBI:17359"/>
        <dbReference type="ChEBI" id="CHEBI:29919"/>
        <dbReference type="ChEBI" id="CHEBI:57783"/>
        <dbReference type="ChEBI" id="CHEBI:58349"/>
        <dbReference type="EC" id="1.8.1.2"/>
    </reaction>
</comment>
<dbReference type="Pfam" id="PF00175">
    <property type="entry name" value="NAD_binding_1"/>
    <property type="match status" value="1"/>
</dbReference>